<dbReference type="GO" id="GO:0022857">
    <property type="term" value="F:transmembrane transporter activity"/>
    <property type="evidence" value="ECO:0007669"/>
    <property type="project" value="UniProtKB-UniRule"/>
</dbReference>
<protein>
    <recommendedName>
        <fullName evidence="7">Choline transporter-like protein</fullName>
    </recommendedName>
</protein>
<comment type="function">
    <text evidence="7">Choline transporter.</text>
</comment>
<evidence type="ECO:0000256" key="1">
    <source>
        <dbReference type="ARBA" id="ARBA00004141"/>
    </source>
</evidence>
<keyword evidence="5 7" id="KW-0472">Membrane</keyword>
<comment type="subcellular location">
    <subcellularLocation>
        <location evidence="7">Cell membrane</location>
        <topology evidence="7">Multi-pass membrane protein</topology>
    </subcellularLocation>
    <subcellularLocation>
        <location evidence="1">Membrane</location>
        <topology evidence="1">Multi-pass membrane protein</topology>
    </subcellularLocation>
</comment>
<evidence type="ECO:0000256" key="5">
    <source>
        <dbReference type="ARBA" id="ARBA00023136"/>
    </source>
</evidence>
<reference evidence="9 10" key="1">
    <citation type="submission" date="2019-05" db="EMBL/GenBank/DDBJ databases">
        <title>Mikania micrantha, genome provides insights into the molecular mechanism of rapid growth.</title>
        <authorList>
            <person name="Liu B."/>
        </authorList>
    </citation>
    <scope>NUCLEOTIDE SEQUENCE [LARGE SCALE GENOMIC DNA]</scope>
    <source>
        <strain evidence="9">NLD-2019</strain>
        <tissue evidence="9">Leaf</tissue>
    </source>
</reference>
<keyword evidence="3 7" id="KW-0812">Transmembrane</keyword>
<dbReference type="PANTHER" id="PTHR12385:SF14">
    <property type="entry name" value="CHOLINE TRANSPORTER-LIKE 2"/>
    <property type="match status" value="1"/>
</dbReference>
<evidence type="ECO:0000256" key="3">
    <source>
        <dbReference type="ARBA" id="ARBA00022692"/>
    </source>
</evidence>
<feature type="region of interest" description="Disordered" evidence="8">
    <location>
        <begin position="393"/>
        <end position="416"/>
    </location>
</feature>
<comment type="caution">
    <text evidence="9">The sequence shown here is derived from an EMBL/GenBank/DDBJ whole genome shotgun (WGS) entry which is preliminary data.</text>
</comment>
<keyword evidence="6" id="KW-0325">Glycoprotein</keyword>
<evidence type="ECO:0000313" key="10">
    <source>
        <dbReference type="Proteomes" id="UP000326396"/>
    </source>
</evidence>
<evidence type="ECO:0000256" key="8">
    <source>
        <dbReference type="SAM" id="MobiDB-lite"/>
    </source>
</evidence>
<feature type="transmembrane region" description="Helical" evidence="7">
    <location>
        <begin position="153"/>
        <end position="175"/>
    </location>
</feature>
<feature type="transmembrane region" description="Helical" evidence="7">
    <location>
        <begin position="236"/>
        <end position="257"/>
    </location>
</feature>
<proteinExistence type="inferred from homology"/>
<evidence type="ECO:0000313" key="9">
    <source>
        <dbReference type="EMBL" id="KAD3066835.1"/>
    </source>
</evidence>
<evidence type="ECO:0000256" key="7">
    <source>
        <dbReference type="RuleBase" id="RU368066"/>
    </source>
</evidence>
<sequence length="416" mass="46309">MGGRGVISDRSMRVLWITAIGSAIGLYMVAVERQTQNREKMLADILNDAISPIIGEHDPYYHVSATEQHHIRAVAFLMTCVMIVAVLSSTAIVRPILMATSVLKATSNDCNTNCCAYDLNAKRVSCDDCCGYSIHHAPHIAASILFHFFGCYWATQFIIACSSTVIAGSVASYYWTRGESSFCMKCIELSVKSVNRNAYIMIAITGKGFFKASEMATDLIISNILRIGRVNVIGDVILFLGKLCVSLASALFAFLMLDTYKYKSSHNKITSPLFPMLVLVEMSIDTIILSYCKDADEHQGIAHYAPPLLIETFDEQNETPPPPSIDFFSLTRCFLAPTSGLEVGRVNLCMPPADSINSNNLWMRFNEGWSPQSDEEGNDVYWNYAFNNLFPDNPLMEDDHNKDQEQPIVEQQLGHE</sequence>
<evidence type="ECO:0000256" key="6">
    <source>
        <dbReference type="ARBA" id="ARBA00023180"/>
    </source>
</evidence>
<dbReference type="InterPro" id="IPR007603">
    <property type="entry name" value="Choline_transptr-like"/>
</dbReference>
<accession>A0A5N6LYY6</accession>
<dbReference type="PANTHER" id="PTHR12385">
    <property type="entry name" value="CHOLINE TRANSPORTER-LIKE (SLC FAMILY 44)"/>
    <property type="match status" value="1"/>
</dbReference>
<feature type="transmembrane region" description="Helical" evidence="7">
    <location>
        <begin position="12"/>
        <end position="31"/>
    </location>
</feature>
<dbReference type="GO" id="GO:0005886">
    <property type="term" value="C:plasma membrane"/>
    <property type="evidence" value="ECO:0007669"/>
    <property type="project" value="UniProtKB-SubCell"/>
</dbReference>
<feature type="transmembrane region" description="Helical" evidence="7">
    <location>
        <begin position="269"/>
        <end position="292"/>
    </location>
</feature>
<keyword evidence="4 7" id="KW-1133">Transmembrane helix</keyword>
<organism evidence="9 10">
    <name type="scientific">Mikania micrantha</name>
    <name type="common">bitter vine</name>
    <dbReference type="NCBI Taxonomy" id="192012"/>
    <lineage>
        <taxon>Eukaryota</taxon>
        <taxon>Viridiplantae</taxon>
        <taxon>Streptophyta</taxon>
        <taxon>Embryophyta</taxon>
        <taxon>Tracheophyta</taxon>
        <taxon>Spermatophyta</taxon>
        <taxon>Magnoliopsida</taxon>
        <taxon>eudicotyledons</taxon>
        <taxon>Gunneridae</taxon>
        <taxon>Pentapetalae</taxon>
        <taxon>asterids</taxon>
        <taxon>campanulids</taxon>
        <taxon>Asterales</taxon>
        <taxon>Asteraceae</taxon>
        <taxon>Asteroideae</taxon>
        <taxon>Heliantheae alliance</taxon>
        <taxon>Eupatorieae</taxon>
        <taxon>Mikania</taxon>
    </lineage>
</organism>
<comment type="caution">
    <text evidence="7">Lacks conserved residue(s) required for the propagation of feature annotation.</text>
</comment>
<dbReference type="AlphaFoldDB" id="A0A5N6LYY6"/>
<dbReference type="EMBL" id="SZYD01000017">
    <property type="protein sequence ID" value="KAD3066835.1"/>
    <property type="molecule type" value="Genomic_DNA"/>
</dbReference>
<dbReference type="OrthoDB" id="420519at2759"/>
<feature type="transmembrane region" description="Helical" evidence="7">
    <location>
        <begin position="74"/>
        <end position="97"/>
    </location>
</feature>
<name>A0A5N6LYY6_9ASTR</name>
<keyword evidence="10" id="KW-1185">Reference proteome</keyword>
<gene>
    <name evidence="9" type="ORF">E3N88_34715</name>
</gene>
<evidence type="ECO:0000256" key="2">
    <source>
        <dbReference type="ARBA" id="ARBA00007168"/>
    </source>
</evidence>
<dbReference type="Proteomes" id="UP000326396">
    <property type="component" value="Linkage Group LG7"/>
</dbReference>
<comment type="similarity">
    <text evidence="2 7">Belongs to the CTL (choline transporter-like) family.</text>
</comment>
<dbReference type="Pfam" id="PF04515">
    <property type="entry name" value="Choline_transpo"/>
    <property type="match status" value="2"/>
</dbReference>
<evidence type="ECO:0000256" key="4">
    <source>
        <dbReference type="ARBA" id="ARBA00022989"/>
    </source>
</evidence>